<dbReference type="GO" id="GO:0010569">
    <property type="term" value="P:regulation of double-strand break repair via homologous recombination"/>
    <property type="evidence" value="ECO:0007669"/>
    <property type="project" value="TreeGrafter"/>
</dbReference>
<reference evidence="4 5" key="1">
    <citation type="submission" date="2025-04" db="UniProtKB">
        <authorList>
            <consortium name="RefSeq"/>
        </authorList>
    </citation>
    <scope>IDENTIFICATION</scope>
</reference>
<dbReference type="GO" id="GO:0090657">
    <property type="term" value="P:telomeric loop disassembly"/>
    <property type="evidence" value="ECO:0007669"/>
    <property type="project" value="TreeGrafter"/>
</dbReference>
<dbReference type="RefSeq" id="XP_055368026.1">
    <property type="nucleotide sequence ID" value="XM_055512051.1"/>
</dbReference>
<dbReference type="GO" id="GO:0070182">
    <property type="term" value="F:DNA polymerase binding"/>
    <property type="evidence" value="ECO:0007669"/>
    <property type="project" value="TreeGrafter"/>
</dbReference>
<dbReference type="AlphaFoldDB" id="A0A6P7NPQ6"/>
<feature type="domain" description="Rtel1 helicase ARCH" evidence="2">
    <location>
        <begin position="3"/>
        <end position="76"/>
    </location>
</feature>
<dbReference type="PANTHER" id="PTHR11472">
    <property type="entry name" value="DNA REPAIR DEAD HELICASE RAD3/XP-D SUBFAMILY MEMBER"/>
    <property type="match status" value="1"/>
</dbReference>
<dbReference type="GO" id="GO:0005524">
    <property type="term" value="F:ATP binding"/>
    <property type="evidence" value="ECO:0007669"/>
    <property type="project" value="TreeGrafter"/>
</dbReference>
<dbReference type="PANTHER" id="PTHR11472:SF34">
    <property type="entry name" value="REGULATOR OF TELOMERE ELONGATION HELICASE 1"/>
    <property type="match status" value="1"/>
</dbReference>
<dbReference type="GO" id="GO:0045910">
    <property type="term" value="P:negative regulation of DNA recombination"/>
    <property type="evidence" value="ECO:0007669"/>
    <property type="project" value="TreeGrafter"/>
</dbReference>
<proteinExistence type="predicted"/>
<sequence>MNTIGLQKLSDIIQLVFSGEPAEKDRLQQRQTSTAHFKVHIHKDTSHHSEKQTTDMWASSPSKKQGNILSYWCFSPGFRMQELGNQGVRCIILTSSTLSPLTSFAAEMRIPFPVSLENRHAIERDQIFVSIIERGPDRVYLSSAFDRCPLESMVSLGNTVGKTFTSYQPFSVITSKSEQTCVCPVVYCKVFHMF</sequence>
<dbReference type="RefSeq" id="XP_029020050.1">
    <property type="nucleotide sequence ID" value="XM_029164217.3"/>
</dbReference>
<dbReference type="OrthoDB" id="19182at2759"/>
<gene>
    <name evidence="4 5" type="primary">LOC114863268</name>
</gene>
<keyword evidence="3" id="KW-1185">Reference proteome</keyword>
<dbReference type="GO" id="GO:0005634">
    <property type="term" value="C:nucleus"/>
    <property type="evidence" value="ECO:0007669"/>
    <property type="project" value="TreeGrafter"/>
</dbReference>
<evidence type="ECO:0000256" key="1">
    <source>
        <dbReference type="SAM" id="MobiDB-lite"/>
    </source>
</evidence>
<name>A0A6P7NPQ6_BETSP</name>
<dbReference type="KEGG" id="bspl:114863268"/>
<evidence type="ECO:0000259" key="2">
    <source>
        <dbReference type="Pfam" id="PF23109"/>
    </source>
</evidence>
<dbReference type="GO" id="GO:1904430">
    <property type="term" value="P:negative regulation of t-circle formation"/>
    <property type="evidence" value="ECO:0007669"/>
    <property type="project" value="TreeGrafter"/>
</dbReference>
<feature type="region of interest" description="Disordered" evidence="1">
    <location>
        <begin position="42"/>
        <end position="61"/>
    </location>
</feature>
<dbReference type="GO" id="GO:0003678">
    <property type="term" value="F:DNA helicase activity"/>
    <property type="evidence" value="ECO:0007669"/>
    <property type="project" value="TreeGrafter"/>
</dbReference>
<organism evidence="3 4">
    <name type="scientific">Betta splendens</name>
    <name type="common">Siamese fighting fish</name>
    <dbReference type="NCBI Taxonomy" id="158456"/>
    <lineage>
        <taxon>Eukaryota</taxon>
        <taxon>Metazoa</taxon>
        <taxon>Chordata</taxon>
        <taxon>Craniata</taxon>
        <taxon>Vertebrata</taxon>
        <taxon>Euteleostomi</taxon>
        <taxon>Actinopterygii</taxon>
        <taxon>Neopterygii</taxon>
        <taxon>Teleostei</taxon>
        <taxon>Neoteleostei</taxon>
        <taxon>Acanthomorphata</taxon>
        <taxon>Anabantaria</taxon>
        <taxon>Anabantiformes</taxon>
        <taxon>Anabantoidei</taxon>
        <taxon>Osphronemidae</taxon>
        <taxon>Betta</taxon>
    </lineage>
</organism>
<dbReference type="InParanoid" id="A0A6P7NPQ6"/>
<dbReference type="Proteomes" id="UP000515150">
    <property type="component" value="Chromosome 1"/>
</dbReference>
<accession>A0A6P7NPQ6</accession>
<protein>
    <submittedName>
        <fullName evidence="4 5">Regulator of telomere elongation helicase 1-like</fullName>
    </submittedName>
</protein>
<evidence type="ECO:0000313" key="4">
    <source>
        <dbReference type="RefSeq" id="XP_029020050.1"/>
    </source>
</evidence>
<evidence type="ECO:0000313" key="3">
    <source>
        <dbReference type="Proteomes" id="UP000515150"/>
    </source>
</evidence>
<evidence type="ECO:0000313" key="5">
    <source>
        <dbReference type="RefSeq" id="XP_055368026.1"/>
    </source>
</evidence>
<dbReference type="GeneID" id="114863268"/>
<dbReference type="InterPro" id="IPR045028">
    <property type="entry name" value="DinG/Rad3-like"/>
</dbReference>
<feature type="compositionally biased region" description="Basic and acidic residues" evidence="1">
    <location>
        <begin position="42"/>
        <end position="53"/>
    </location>
</feature>
<dbReference type="InterPro" id="IPR057498">
    <property type="entry name" value="Rtel1_ARCH"/>
</dbReference>
<dbReference type="Pfam" id="PF23109">
    <property type="entry name" value="ARCH_RTEL1"/>
    <property type="match status" value="1"/>
</dbReference>